<feature type="compositionally biased region" description="Basic and acidic residues" evidence="1">
    <location>
        <begin position="1"/>
        <end position="29"/>
    </location>
</feature>
<keyword evidence="3" id="KW-1185">Reference proteome</keyword>
<reference evidence="2 3" key="1">
    <citation type="submission" date="2018-08" db="EMBL/GenBank/DDBJ databases">
        <title>Murine metabolic-syndrome-specific gut microbial biobank.</title>
        <authorList>
            <person name="Liu C."/>
        </authorList>
    </citation>
    <scope>NUCLEOTIDE SEQUENCE [LARGE SCALE GENOMIC DNA]</scope>
    <source>
        <strain evidence="2 3">583</strain>
    </source>
</reference>
<gene>
    <name evidence="2" type="ORF">D3Z33_05240</name>
</gene>
<evidence type="ECO:0000313" key="2">
    <source>
        <dbReference type="EMBL" id="NBI06264.1"/>
    </source>
</evidence>
<dbReference type="AlphaFoldDB" id="A0A845QW97"/>
<sequence>MEKDKKYDYPRTPKKPYKPDRLPIEDKPMRPCPPPHMPNPEMRPCPRPMPKPMPMPRPMPNMPMNMDPVKMKLCYCIMECIEEVLGDRMNNNCGPMYPMCPYPMMPDMEDCMEDWDDYEGYNGMYPMY</sequence>
<dbReference type="Proteomes" id="UP000467132">
    <property type="component" value="Unassembled WGS sequence"/>
</dbReference>
<evidence type="ECO:0000313" key="3">
    <source>
        <dbReference type="Proteomes" id="UP000467132"/>
    </source>
</evidence>
<feature type="region of interest" description="Disordered" evidence="1">
    <location>
        <begin position="1"/>
        <end position="50"/>
    </location>
</feature>
<comment type="caution">
    <text evidence="2">The sequence shown here is derived from an EMBL/GenBank/DDBJ whole genome shotgun (WGS) entry which is preliminary data.</text>
</comment>
<feature type="compositionally biased region" description="Pro residues" evidence="1">
    <location>
        <begin position="30"/>
        <end position="50"/>
    </location>
</feature>
<protein>
    <submittedName>
        <fullName evidence="2">Uncharacterized protein</fullName>
    </submittedName>
</protein>
<name>A0A845QW97_9CLOT</name>
<proteinExistence type="predicted"/>
<organism evidence="2 3">
    <name type="scientific">Senegalia massiliensis</name>
    <dbReference type="NCBI Taxonomy" id="1720316"/>
    <lineage>
        <taxon>Bacteria</taxon>
        <taxon>Bacillati</taxon>
        <taxon>Bacillota</taxon>
        <taxon>Clostridia</taxon>
        <taxon>Eubacteriales</taxon>
        <taxon>Clostridiaceae</taxon>
        <taxon>Senegalia</taxon>
    </lineage>
</organism>
<dbReference type="EMBL" id="QXXA01000005">
    <property type="protein sequence ID" value="NBI06264.1"/>
    <property type="molecule type" value="Genomic_DNA"/>
</dbReference>
<evidence type="ECO:0000256" key="1">
    <source>
        <dbReference type="SAM" id="MobiDB-lite"/>
    </source>
</evidence>
<accession>A0A845QW97</accession>
<dbReference type="RefSeq" id="WP_160196739.1">
    <property type="nucleotide sequence ID" value="NZ_QXXA01000005.1"/>
</dbReference>